<dbReference type="GO" id="GO:0004366">
    <property type="term" value="F:glycerol-3-phosphate O-acyltransferase activity"/>
    <property type="evidence" value="ECO:0007669"/>
    <property type="project" value="TreeGrafter"/>
</dbReference>
<dbReference type="EMBL" id="LNIX01000020">
    <property type="protein sequence ID" value="OXA44180.1"/>
    <property type="molecule type" value="Genomic_DNA"/>
</dbReference>
<dbReference type="GO" id="GO:0006072">
    <property type="term" value="P:glycerol-3-phosphate metabolic process"/>
    <property type="evidence" value="ECO:0007669"/>
    <property type="project" value="TreeGrafter"/>
</dbReference>
<dbReference type="Pfam" id="PF01553">
    <property type="entry name" value="Acyltransferase"/>
    <property type="match status" value="1"/>
</dbReference>
<evidence type="ECO:0000256" key="4">
    <source>
        <dbReference type="ARBA" id="ARBA00023136"/>
    </source>
</evidence>
<comment type="similarity">
    <text evidence="2">Belongs to the GPAT/DAPAT family.</text>
</comment>
<feature type="compositionally biased region" description="Low complexity" evidence="6">
    <location>
        <begin position="487"/>
        <end position="508"/>
    </location>
</feature>
<evidence type="ECO:0000256" key="5">
    <source>
        <dbReference type="ARBA" id="ARBA00023315"/>
    </source>
</evidence>
<dbReference type="InterPro" id="IPR041728">
    <property type="entry name" value="GPAT/DHAPAT_LPLAT"/>
</dbReference>
<organism evidence="8 9">
    <name type="scientific">Folsomia candida</name>
    <name type="common">Springtail</name>
    <dbReference type="NCBI Taxonomy" id="158441"/>
    <lineage>
        <taxon>Eukaryota</taxon>
        <taxon>Metazoa</taxon>
        <taxon>Ecdysozoa</taxon>
        <taxon>Arthropoda</taxon>
        <taxon>Hexapoda</taxon>
        <taxon>Collembola</taxon>
        <taxon>Entomobryomorpha</taxon>
        <taxon>Isotomoidea</taxon>
        <taxon>Isotomidae</taxon>
        <taxon>Proisotominae</taxon>
        <taxon>Folsomia</taxon>
    </lineage>
</organism>
<feature type="domain" description="Phospholipid/glycerol acyltransferase" evidence="7">
    <location>
        <begin position="286"/>
        <end position="418"/>
    </location>
</feature>
<evidence type="ECO:0000256" key="1">
    <source>
        <dbReference type="ARBA" id="ARBA00004370"/>
    </source>
</evidence>
<dbReference type="CDD" id="cd07993">
    <property type="entry name" value="LPLAT_DHAPAT-like"/>
    <property type="match status" value="1"/>
</dbReference>
<comment type="caution">
    <text evidence="8">The sequence shown here is derived from an EMBL/GenBank/DDBJ whole genome shotgun (WGS) entry which is preliminary data.</text>
</comment>
<dbReference type="InterPro" id="IPR002123">
    <property type="entry name" value="Plipid/glycerol_acylTrfase"/>
</dbReference>
<dbReference type="OrthoDB" id="5962536at2759"/>
<evidence type="ECO:0000313" key="9">
    <source>
        <dbReference type="Proteomes" id="UP000198287"/>
    </source>
</evidence>
<dbReference type="SUPFAM" id="SSF69593">
    <property type="entry name" value="Glycerol-3-phosphate (1)-acyltransferase"/>
    <property type="match status" value="1"/>
</dbReference>
<dbReference type="InterPro" id="IPR045520">
    <property type="entry name" value="GPAT/DHAPAT_C"/>
</dbReference>
<dbReference type="InterPro" id="IPR022284">
    <property type="entry name" value="GPAT/DHAPAT"/>
</dbReference>
<feature type="region of interest" description="Disordered" evidence="6">
    <location>
        <begin position="486"/>
        <end position="516"/>
    </location>
</feature>
<keyword evidence="4" id="KW-0472">Membrane</keyword>
<dbReference type="AlphaFoldDB" id="A0A226DGB9"/>
<dbReference type="Pfam" id="PF19277">
    <property type="entry name" value="GPAT_C"/>
    <property type="match status" value="1"/>
</dbReference>
<dbReference type="Proteomes" id="UP000198287">
    <property type="component" value="Unassembled WGS sequence"/>
</dbReference>
<dbReference type="GO" id="GO:0031966">
    <property type="term" value="C:mitochondrial membrane"/>
    <property type="evidence" value="ECO:0007669"/>
    <property type="project" value="TreeGrafter"/>
</dbReference>
<accession>A0A226DGB9</accession>
<proteinExistence type="inferred from homology"/>
<keyword evidence="3 8" id="KW-0808">Transferase</keyword>
<evidence type="ECO:0000259" key="7">
    <source>
        <dbReference type="SMART" id="SM00563"/>
    </source>
</evidence>
<evidence type="ECO:0000313" key="8">
    <source>
        <dbReference type="EMBL" id="OXA44180.1"/>
    </source>
</evidence>
<dbReference type="PANTHER" id="PTHR12563:SF23">
    <property type="entry name" value="BCDNA.GH07066"/>
    <property type="match status" value="1"/>
</dbReference>
<dbReference type="SMART" id="SM00563">
    <property type="entry name" value="PlsC"/>
    <property type="match status" value="1"/>
</dbReference>
<comment type="subcellular location">
    <subcellularLocation>
        <location evidence="1">Membrane</location>
    </subcellularLocation>
</comment>
<dbReference type="STRING" id="158441.A0A226DGB9"/>
<name>A0A226DGB9_FOLCA</name>
<sequence length="857" mass="97514">MQVHIIPGSVMEWGLCLFTIWFCWWKYGCNVDVIKKFRQMYKRVGAVIMDYSSEPGTKSSLETSEMKHFMRIPVFGTIFPPRSRPKVNEDDEAATTTTRRRSFGDLLDNFVSEELLRPSQGACFVCDSPTKTIVKKEIEQAKPLTNCLDFEETRAPHNPWYVRLFSDFLFWWRKWYVGEQYHVISLKEVMGDEQLKWAITEAAMQEYREKGNKAELDVLIKKHYCQVEALIKKMRAKQPAHPWYALYVRWASWIIGKFLAQIYPQILIRNSQMNLIRKARKSGHPILFLPVHRSHIDYVLISWTLIWGSMRTPCVAAGENLNIPVFSLMMKSVGGFFIKRRFETKAGSKDMLYSTIIHSYMRKTLTNDNDMEFFLEGGRTRTGKPCLPKGGLLNIVMKSLLANDVKDILVVPVNFSYDRIIEGNYIREQLGQPKVNESFASALLALFSSLKPKYGNARVDYGHPFSMKDFVMRHCAEEAAHVPITCSSNSSSSSGISSSNSSISGSESGMEKGEESFTASTGLEGLSYSGQRKVVDALGRHAIYEGIKCYTMTSTNAIAFLLLNKFRNGISLDRLKGEMLALKEELVVRGHDSTFTDEDIESALNHGVKVLGPSLIRVEYHSGSKFLRPVTGLPNVIELSYYSNCLLPIYAMEAVIATGVFKLLGDTCNNNFETNEKLRETELVATCLEYADVLYYEFLLCPPCQSLAFAIKTKIKFMSEQGIFSVSLDPDGENLLEIQSSGSLSRLVFLKNILRPILDAYTTASHVFVRLVDHEAEEKVLQMDMLAEIKKQLQNKAILYGESMALDPIRNLVQRAVHWRVLESHKKDLKNIYCLHDDFNGRDAIEDLILRLGKLRV</sequence>
<dbReference type="GO" id="GO:0006631">
    <property type="term" value="P:fatty acid metabolic process"/>
    <property type="evidence" value="ECO:0007669"/>
    <property type="project" value="TreeGrafter"/>
</dbReference>
<keyword evidence="9" id="KW-1185">Reference proteome</keyword>
<protein>
    <submittedName>
        <fullName evidence="8">Glycerol-3-phosphate acyltransferase 1, mitochondrial</fullName>
    </submittedName>
</protein>
<evidence type="ECO:0000256" key="3">
    <source>
        <dbReference type="ARBA" id="ARBA00022679"/>
    </source>
</evidence>
<evidence type="ECO:0000256" key="2">
    <source>
        <dbReference type="ARBA" id="ARBA00007937"/>
    </source>
</evidence>
<dbReference type="GO" id="GO:0008654">
    <property type="term" value="P:phospholipid biosynthetic process"/>
    <property type="evidence" value="ECO:0007669"/>
    <property type="project" value="TreeGrafter"/>
</dbReference>
<gene>
    <name evidence="8" type="ORF">Fcan01_21266</name>
</gene>
<dbReference type="PANTHER" id="PTHR12563">
    <property type="entry name" value="GLYCEROL-3-PHOSPHATE ACYLTRANSFERASE"/>
    <property type="match status" value="1"/>
</dbReference>
<dbReference type="GO" id="GO:0019432">
    <property type="term" value="P:triglyceride biosynthetic process"/>
    <property type="evidence" value="ECO:0007669"/>
    <property type="project" value="TreeGrafter"/>
</dbReference>
<reference evidence="8 9" key="1">
    <citation type="submission" date="2015-12" db="EMBL/GenBank/DDBJ databases">
        <title>The genome of Folsomia candida.</title>
        <authorList>
            <person name="Faddeeva A."/>
            <person name="Derks M.F."/>
            <person name="Anvar Y."/>
            <person name="Smit S."/>
            <person name="Van Straalen N."/>
            <person name="Roelofs D."/>
        </authorList>
    </citation>
    <scope>NUCLEOTIDE SEQUENCE [LARGE SCALE GENOMIC DNA]</scope>
    <source>
        <strain evidence="8 9">VU population</strain>
        <tissue evidence="8">Whole body</tissue>
    </source>
</reference>
<evidence type="ECO:0000256" key="6">
    <source>
        <dbReference type="SAM" id="MobiDB-lite"/>
    </source>
</evidence>
<keyword evidence="5 8" id="KW-0012">Acyltransferase</keyword>